<evidence type="ECO:0000256" key="2">
    <source>
        <dbReference type="PROSITE-ProRule" id="PRU00192"/>
    </source>
</evidence>
<dbReference type="InterPro" id="IPR001452">
    <property type="entry name" value="SH3_domain"/>
</dbReference>
<feature type="domain" description="SH3" evidence="4">
    <location>
        <begin position="173"/>
        <end position="242"/>
    </location>
</feature>
<dbReference type="Pfam" id="PF00018">
    <property type="entry name" value="SH3_1"/>
    <property type="match status" value="1"/>
</dbReference>
<evidence type="ECO:0000259" key="4">
    <source>
        <dbReference type="PROSITE" id="PS50002"/>
    </source>
</evidence>
<organism evidence="5 6">
    <name type="scientific">Amphibalanus amphitrite</name>
    <name type="common">Striped barnacle</name>
    <name type="synonym">Balanus amphitrite</name>
    <dbReference type="NCBI Taxonomy" id="1232801"/>
    <lineage>
        <taxon>Eukaryota</taxon>
        <taxon>Metazoa</taxon>
        <taxon>Ecdysozoa</taxon>
        <taxon>Arthropoda</taxon>
        <taxon>Crustacea</taxon>
        <taxon>Multicrustacea</taxon>
        <taxon>Cirripedia</taxon>
        <taxon>Thoracica</taxon>
        <taxon>Thoracicalcarea</taxon>
        <taxon>Balanomorpha</taxon>
        <taxon>Balanoidea</taxon>
        <taxon>Balanidae</taxon>
        <taxon>Amphibalaninae</taxon>
        <taxon>Amphibalanus</taxon>
    </lineage>
</organism>
<feature type="region of interest" description="Disordered" evidence="3">
    <location>
        <begin position="1"/>
        <end position="40"/>
    </location>
</feature>
<dbReference type="Proteomes" id="UP000440578">
    <property type="component" value="Unassembled WGS sequence"/>
</dbReference>
<keyword evidence="1 2" id="KW-0728">SH3 domain</keyword>
<keyword evidence="6" id="KW-1185">Reference proteome</keyword>
<evidence type="ECO:0000256" key="3">
    <source>
        <dbReference type="SAM" id="MobiDB-lite"/>
    </source>
</evidence>
<dbReference type="AlphaFoldDB" id="A0A6A4W917"/>
<dbReference type="InterPro" id="IPR036028">
    <property type="entry name" value="SH3-like_dom_sf"/>
</dbReference>
<proteinExistence type="predicted"/>
<sequence length="242" mass="26559">MALGSRPTRRKPESPGAERSPDGPEARAASQATPRTPANIPMVVTCSSELYVLSPAAAPDRPTVTLQLGLVVNGLFKRRQWVYVQTPHSQEGRSPSEAAEPHPNRTDTEKLYENVTSDGRALGLLVQQHVRQQRGQQRARRGHLSPQTRHVSSAFRRLQSVQVAPSRSRLLAPPSGRMVAPRTNNKAVIWDGFTSFGRNTLTVRRGDIVILLNTSVGDWFWVKDADGREGYIPAICVGSGLT</sequence>
<name>A0A6A4W917_AMPAM</name>
<evidence type="ECO:0000256" key="1">
    <source>
        <dbReference type="ARBA" id="ARBA00022443"/>
    </source>
</evidence>
<reference evidence="5 6" key="1">
    <citation type="submission" date="2019-07" db="EMBL/GenBank/DDBJ databases">
        <title>Draft genome assembly of a fouling barnacle, Amphibalanus amphitrite (Darwin, 1854): The first reference genome for Thecostraca.</title>
        <authorList>
            <person name="Kim W."/>
        </authorList>
    </citation>
    <scope>NUCLEOTIDE SEQUENCE [LARGE SCALE GENOMIC DNA]</scope>
    <source>
        <strain evidence="5">SNU_AA5</strain>
        <tissue evidence="5">Soma without cirri and trophi</tissue>
    </source>
</reference>
<dbReference type="CDD" id="cd00174">
    <property type="entry name" value="SH3"/>
    <property type="match status" value="1"/>
</dbReference>
<evidence type="ECO:0000313" key="6">
    <source>
        <dbReference type="Proteomes" id="UP000440578"/>
    </source>
</evidence>
<dbReference type="Gene3D" id="2.30.30.40">
    <property type="entry name" value="SH3 Domains"/>
    <property type="match status" value="1"/>
</dbReference>
<evidence type="ECO:0000313" key="5">
    <source>
        <dbReference type="EMBL" id="KAF0298568.1"/>
    </source>
</evidence>
<protein>
    <submittedName>
        <fullName evidence="5">SH3 domain-containing protein Dlish</fullName>
    </submittedName>
</protein>
<comment type="caution">
    <text evidence="5">The sequence shown here is derived from an EMBL/GenBank/DDBJ whole genome shotgun (WGS) entry which is preliminary data.</text>
</comment>
<dbReference type="PROSITE" id="PS50002">
    <property type="entry name" value="SH3"/>
    <property type="match status" value="1"/>
</dbReference>
<accession>A0A6A4W917</accession>
<dbReference type="OrthoDB" id="6415921at2759"/>
<gene>
    <name evidence="5" type="primary">Dlish_3</name>
    <name evidence="5" type="ORF">FJT64_004079</name>
</gene>
<dbReference type="EMBL" id="VIIS01001426">
    <property type="protein sequence ID" value="KAF0298568.1"/>
    <property type="molecule type" value="Genomic_DNA"/>
</dbReference>
<dbReference type="SUPFAM" id="SSF50044">
    <property type="entry name" value="SH3-domain"/>
    <property type="match status" value="1"/>
</dbReference>
<feature type="region of interest" description="Disordered" evidence="3">
    <location>
        <begin position="86"/>
        <end position="106"/>
    </location>
</feature>